<reference evidence="2 4" key="2">
    <citation type="submission" date="2019-09" db="EMBL/GenBank/DDBJ databases">
        <title>Biological control of the noxious weed angled onion (Allium triquetrum) thwarted by endophytic bacteria in Victoria, Australia.</title>
        <authorList>
            <person name="Tehranchian P."/>
            <person name="Adair R.J."/>
            <person name="Van T.H."/>
            <person name="Morrison P.D."/>
            <person name="Williams H."/>
            <person name="Lawrie A.C."/>
        </authorList>
    </citation>
    <scope>NUCLEOTIDE SEQUENCE [LARGE SCALE GENOMIC DNA]</scope>
    <source>
        <strain evidence="2 4">RPTAtOch1</strain>
    </source>
</reference>
<gene>
    <name evidence="1" type="ORF">CES85_2536</name>
    <name evidence="2" type="ORF">F3W84_07205</name>
</gene>
<organism evidence="1 3">
    <name type="scientific">Ochrobactrum quorumnocens</name>
    <dbReference type="NCBI Taxonomy" id="271865"/>
    <lineage>
        <taxon>Bacteria</taxon>
        <taxon>Pseudomonadati</taxon>
        <taxon>Pseudomonadota</taxon>
        <taxon>Alphaproteobacteria</taxon>
        <taxon>Hyphomicrobiales</taxon>
        <taxon>Brucellaceae</taxon>
        <taxon>Brucella/Ochrobactrum group</taxon>
        <taxon>Ochrobactrum</taxon>
    </lineage>
</organism>
<dbReference type="OrthoDB" id="5347938at2"/>
<dbReference type="InterPro" id="IPR012550">
    <property type="entry name" value="DUF1706"/>
</dbReference>
<dbReference type="SUPFAM" id="SSF109854">
    <property type="entry name" value="DinB/YfiT-like putative metalloenzymes"/>
    <property type="match status" value="1"/>
</dbReference>
<proteinExistence type="predicted"/>
<dbReference type="Proteomes" id="UP000215256">
    <property type="component" value="Chromosome 1"/>
</dbReference>
<dbReference type="Pfam" id="PF08020">
    <property type="entry name" value="DUF1706"/>
    <property type="match status" value="1"/>
</dbReference>
<dbReference type="EMBL" id="VYXQ01000005">
    <property type="protein sequence ID" value="KAA9369249.1"/>
    <property type="molecule type" value="Genomic_DNA"/>
</dbReference>
<keyword evidence="4" id="KW-1185">Reference proteome</keyword>
<dbReference type="PANTHER" id="PTHR40658:SF3">
    <property type="entry name" value="CLBS_DFSB FAMILY FOUR-HELIX BUNDLE PROTEIN"/>
    <property type="match status" value="1"/>
</dbReference>
<dbReference type="RefSeq" id="WP_095447646.1">
    <property type="nucleotide sequence ID" value="NZ_CP022604.1"/>
</dbReference>
<dbReference type="KEGG" id="och:CES85_2536"/>
<sequence>MGVPANKQELLTAIETNYARLAIDLARLSPEQAMENTMEGHAKGTMMSVHNLVSYLVGWNELVLKWCQLRDERKPVDFPETGFKWNELGNLASKFYHDYQSLPFAELLSRFEAAKDALVELIEARSDAQLYGVAWYEKYTLGRMIQFNTSSPYANARGRLRKWLKAHA</sequence>
<protein>
    <submittedName>
        <fullName evidence="2">ClbS/DfsB family four-helix bundle protein</fullName>
    </submittedName>
</protein>
<dbReference type="InterPro" id="IPR034660">
    <property type="entry name" value="DinB/YfiT-like"/>
</dbReference>
<dbReference type="Gene3D" id="1.20.120.450">
    <property type="entry name" value="dinb family like domain"/>
    <property type="match status" value="1"/>
</dbReference>
<reference evidence="1 3" key="1">
    <citation type="submission" date="2017-07" db="EMBL/GenBank/DDBJ databases">
        <title>Phylogenetic study on the rhizospheric bacterium Ochrobactrum sp. A44.</title>
        <authorList>
            <person name="Krzyzanowska D.M."/>
            <person name="Ossowicki A."/>
            <person name="Rajewska M."/>
            <person name="Maciag T."/>
            <person name="Kaczynski Z."/>
            <person name="Czerwicka M."/>
            <person name="Jafra S."/>
        </authorList>
    </citation>
    <scope>NUCLEOTIDE SEQUENCE [LARGE SCALE GENOMIC DNA]</scope>
    <source>
        <strain evidence="1 3">A44</strain>
    </source>
</reference>
<dbReference type="AlphaFoldDB" id="A0A248UG69"/>
<name>A0A248UG69_9HYPH</name>
<dbReference type="PIRSF" id="PIRSF031551">
    <property type="entry name" value="DUF1706"/>
    <property type="match status" value="1"/>
</dbReference>
<evidence type="ECO:0000313" key="1">
    <source>
        <dbReference type="EMBL" id="ASV85668.1"/>
    </source>
</evidence>
<dbReference type="EMBL" id="CP022604">
    <property type="protein sequence ID" value="ASV85668.1"/>
    <property type="molecule type" value="Genomic_DNA"/>
</dbReference>
<evidence type="ECO:0000313" key="3">
    <source>
        <dbReference type="Proteomes" id="UP000215256"/>
    </source>
</evidence>
<evidence type="ECO:0000313" key="4">
    <source>
        <dbReference type="Proteomes" id="UP000327108"/>
    </source>
</evidence>
<evidence type="ECO:0000313" key="2">
    <source>
        <dbReference type="EMBL" id="KAA9369249.1"/>
    </source>
</evidence>
<dbReference type="Proteomes" id="UP000327108">
    <property type="component" value="Unassembled WGS sequence"/>
</dbReference>
<dbReference type="PANTHER" id="PTHR40658">
    <property type="match status" value="1"/>
</dbReference>
<accession>A0A248UG69</accession>